<evidence type="ECO:0000313" key="1">
    <source>
        <dbReference type="EMBL" id="SFM96969.1"/>
    </source>
</evidence>
<dbReference type="InterPro" id="IPR008990">
    <property type="entry name" value="Elect_transpt_acc-like_dom_sf"/>
</dbReference>
<dbReference type="Pfam" id="PF06442">
    <property type="entry name" value="DHFR_2"/>
    <property type="match status" value="1"/>
</dbReference>
<organism evidence="1 2">
    <name type="scientific">Methylobacterium pseudosasicola</name>
    <dbReference type="NCBI Taxonomy" id="582667"/>
    <lineage>
        <taxon>Bacteria</taxon>
        <taxon>Pseudomonadati</taxon>
        <taxon>Pseudomonadota</taxon>
        <taxon>Alphaproteobacteria</taxon>
        <taxon>Hyphomicrobiales</taxon>
        <taxon>Methylobacteriaceae</taxon>
        <taxon>Methylobacterium</taxon>
    </lineage>
</organism>
<reference evidence="2" key="1">
    <citation type="submission" date="2016-10" db="EMBL/GenBank/DDBJ databases">
        <authorList>
            <person name="Varghese N."/>
            <person name="Submissions S."/>
        </authorList>
    </citation>
    <scope>NUCLEOTIDE SEQUENCE [LARGE SCALE GENOMIC DNA]</scope>
    <source>
        <strain evidence="2">BL36</strain>
    </source>
</reference>
<dbReference type="SUPFAM" id="SSF50090">
    <property type="entry name" value="Electron transport accessory proteins"/>
    <property type="match status" value="1"/>
</dbReference>
<accession>A0A1I4V6W3</accession>
<gene>
    <name evidence="1" type="ORF">SAMN05192568_10896</name>
</gene>
<dbReference type="GO" id="GO:0009410">
    <property type="term" value="P:response to xenobiotic stimulus"/>
    <property type="evidence" value="ECO:0007669"/>
    <property type="project" value="InterPro"/>
</dbReference>
<dbReference type="EMBL" id="FOTK01000089">
    <property type="protein sequence ID" value="SFM96969.1"/>
    <property type="molecule type" value="Genomic_DNA"/>
</dbReference>
<dbReference type="Gene3D" id="2.30.30.60">
    <property type="match status" value="1"/>
</dbReference>
<dbReference type="GO" id="GO:0004146">
    <property type="term" value="F:dihydrofolate reductase activity"/>
    <property type="evidence" value="ECO:0007669"/>
    <property type="project" value="InterPro"/>
</dbReference>
<dbReference type="STRING" id="582667.SAMN05192568_10896"/>
<keyword evidence="2" id="KW-1185">Reference proteome</keyword>
<protein>
    <submittedName>
        <fullName evidence="1">R67 dihydrofolate reductase</fullName>
    </submittedName>
</protein>
<dbReference type="InterPro" id="IPR023408">
    <property type="entry name" value="MscS_beta-dom_sf"/>
</dbReference>
<dbReference type="Proteomes" id="UP000199048">
    <property type="component" value="Unassembled WGS sequence"/>
</dbReference>
<proteinExistence type="predicted"/>
<dbReference type="AlphaFoldDB" id="A0A1I4V6W3"/>
<sequence length="365" mass="39522">MTEHHTPDAASGTDRGEKPANIQPGELLWICYQSMFGQTAWGWADLPTHERVKWGCVAEGFLKEVPASQAAPVAGVAWLPMKDAPTGVPIIAKHKPNARMPLGWVGTIKLGHGDEEETDALDTILHYNGDSLIWNFHGCWEGWVPIGAAEPIAPPPGDPERLDLTVYSTEHQRKRLASRVGPADEDLARVVTDAMQWAEFVPGQLVPAFRPDGTGGRDQTGIQLGARVRKTKGSSWQGVVVGYYATALTPRGVCVESEREPGSVQIYPIAALEPVEAETPTHPTSPQGGEVKAPQPDPVGEAKALLDKESICRNPWAQVKWLRLVADQYAATTSEQRAFLDRADAIEAALATIRSSQAGEVRDDA</sequence>
<dbReference type="InterPro" id="IPR009159">
    <property type="entry name" value="Dhfr_type_II"/>
</dbReference>
<name>A0A1I4V6W3_9HYPH</name>
<evidence type="ECO:0000313" key="2">
    <source>
        <dbReference type="Proteomes" id="UP000199048"/>
    </source>
</evidence>